<dbReference type="EMBL" id="JAYRBN010000027">
    <property type="protein sequence ID" value="KAL2749279.1"/>
    <property type="molecule type" value="Genomic_DNA"/>
</dbReference>
<protein>
    <submittedName>
        <fullName evidence="1">Uncharacterized protein</fullName>
    </submittedName>
</protein>
<organism evidence="1 2">
    <name type="scientific">Vespula maculifrons</name>
    <name type="common">Eastern yellow jacket</name>
    <name type="synonym">Wasp</name>
    <dbReference type="NCBI Taxonomy" id="7453"/>
    <lineage>
        <taxon>Eukaryota</taxon>
        <taxon>Metazoa</taxon>
        <taxon>Ecdysozoa</taxon>
        <taxon>Arthropoda</taxon>
        <taxon>Hexapoda</taxon>
        <taxon>Insecta</taxon>
        <taxon>Pterygota</taxon>
        <taxon>Neoptera</taxon>
        <taxon>Endopterygota</taxon>
        <taxon>Hymenoptera</taxon>
        <taxon>Apocrita</taxon>
        <taxon>Aculeata</taxon>
        <taxon>Vespoidea</taxon>
        <taxon>Vespidae</taxon>
        <taxon>Vespinae</taxon>
        <taxon>Vespula</taxon>
    </lineage>
</organism>
<sequence>MVELYISSPDLTTLLESIYLTLKNCLQHIFGDEFIPYQDYTPTGQIKRSIMSKKLRWCTYTSDTSKPIIYSTEKVVFVDLQGFKLQNNLFILKEFAICDMTDNLVGNYVFLPPFHEDQLSRKDEIGVRYVN</sequence>
<comment type="caution">
    <text evidence="1">The sequence shown here is derived from an EMBL/GenBank/DDBJ whole genome shotgun (WGS) entry which is preliminary data.</text>
</comment>
<reference evidence="1 2" key="1">
    <citation type="journal article" date="2024" name="Ann. Entomol. Soc. Am.">
        <title>Genomic analyses of the southern and eastern yellowjacket wasps (Hymenoptera: Vespidae) reveal evolutionary signatures of social life.</title>
        <authorList>
            <person name="Catto M.A."/>
            <person name="Caine P.B."/>
            <person name="Orr S.E."/>
            <person name="Hunt B.G."/>
            <person name="Goodisman M.A.D."/>
        </authorList>
    </citation>
    <scope>NUCLEOTIDE SEQUENCE [LARGE SCALE GENOMIC DNA]</scope>
    <source>
        <strain evidence="1">232</strain>
        <tissue evidence="1">Head and thorax</tissue>
    </source>
</reference>
<evidence type="ECO:0000313" key="1">
    <source>
        <dbReference type="EMBL" id="KAL2749279.1"/>
    </source>
</evidence>
<keyword evidence="2" id="KW-1185">Reference proteome</keyword>
<name>A0ABD2CXA8_VESMC</name>
<proteinExistence type="predicted"/>
<accession>A0ABD2CXA8</accession>
<dbReference type="Proteomes" id="UP001607303">
    <property type="component" value="Unassembled WGS sequence"/>
</dbReference>
<dbReference type="AlphaFoldDB" id="A0ABD2CXA8"/>
<gene>
    <name evidence="1" type="ORF">V1477_002219</name>
</gene>
<evidence type="ECO:0000313" key="2">
    <source>
        <dbReference type="Proteomes" id="UP001607303"/>
    </source>
</evidence>